<dbReference type="Pfam" id="PF00668">
    <property type="entry name" value="Condensation"/>
    <property type="match status" value="1"/>
</dbReference>
<evidence type="ECO:0000256" key="1">
    <source>
        <dbReference type="ARBA" id="ARBA00001957"/>
    </source>
</evidence>
<name>A0A5M8E5R9_PSEVE</name>
<gene>
    <name evidence="5" type="ORF">F3K53_33035</name>
</gene>
<dbReference type="Gene3D" id="1.10.1200.10">
    <property type="entry name" value="ACP-like"/>
    <property type="match status" value="1"/>
</dbReference>
<reference evidence="5 6" key="1">
    <citation type="submission" date="2019-09" db="EMBL/GenBank/DDBJ databases">
        <title>Genomic sequencing of 4 copper resistant soil isolates.</title>
        <authorList>
            <person name="Havryliuk O."/>
        </authorList>
    </citation>
    <scope>NUCLEOTIDE SEQUENCE [LARGE SCALE GENOMIC DNA]</scope>
    <source>
        <strain evidence="5 6">UKR4</strain>
    </source>
</reference>
<dbReference type="PANTHER" id="PTHR45398:SF1">
    <property type="entry name" value="ENZYME, PUTATIVE (JCVI)-RELATED"/>
    <property type="match status" value="1"/>
</dbReference>
<dbReference type="FunFam" id="1.10.1200.10:FF:000005">
    <property type="entry name" value="Nonribosomal peptide synthetase 1"/>
    <property type="match status" value="1"/>
</dbReference>
<accession>A0A5M8E5R9</accession>
<dbReference type="InterPro" id="IPR036736">
    <property type="entry name" value="ACP-like_sf"/>
</dbReference>
<keyword evidence="2" id="KW-0596">Phosphopantetheine</keyword>
<dbReference type="Pfam" id="PF00550">
    <property type="entry name" value="PP-binding"/>
    <property type="match status" value="1"/>
</dbReference>
<comment type="caution">
    <text evidence="5">The sequence shown here is derived from an EMBL/GenBank/DDBJ whole genome shotgun (WGS) entry which is preliminary data.</text>
</comment>
<dbReference type="EMBL" id="VWXT01000820">
    <property type="protein sequence ID" value="KAA6166954.1"/>
    <property type="molecule type" value="Genomic_DNA"/>
</dbReference>
<dbReference type="RefSeq" id="WP_223817860.1">
    <property type="nucleotide sequence ID" value="NZ_VWXT01000820.1"/>
</dbReference>
<organism evidence="5 6">
    <name type="scientific">Pseudomonas veronii</name>
    <dbReference type="NCBI Taxonomy" id="76761"/>
    <lineage>
        <taxon>Bacteria</taxon>
        <taxon>Pseudomonadati</taxon>
        <taxon>Pseudomonadota</taxon>
        <taxon>Gammaproteobacteria</taxon>
        <taxon>Pseudomonadales</taxon>
        <taxon>Pseudomonadaceae</taxon>
        <taxon>Pseudomonas</taxon>
    </lineage>
</organism>
<evidence type="ECO:0000313" key="5">
    <source>
        <dbReference type="EMBL" id="KAA6166954.1"/>
    </source>
</evidence>
<feature type="non-terminal residue" evidence="5">
    <location>
        <position position="355"/>
    </location>
</feature>
<dbReference type="InterPro" id="IPR001242">
    <property type="entry name" value="Condensation_dom"/>
</dbReference>
<dbReference type="PANTHER" id="PTHR45398">
    <property type="match status" value="1"/>
</dbReference>
<dbReference type="SUPFAM" id="SSF52777">
    <property type="entry name" value="CoA-dependent acyltransferases"/>
    <property type="match status" value="2"/>
</dbReference>
<dbReference type="InterPro" id="IPR023213">
    <property type="entry name" value="CAT-like_dom_sf"/>
</dbReference>
<evidence type="ECO:0000256" key="2">
    <source>
        <dbReference type="ARBA" id="ARBA00022450"/>
    </source>
</evidence>
<dbReference type="Gene3D" id="3.30.559.30">
    <property type="entry name" value="Nonribosomal peptide synthetase, condensation domain"/>
    <property type="match status" value="1"/>
</dbReference>
<dbReference type="GO" id="GO:0003824">
    <property type="term" value="F:catalytic activity"/>
    <property type="evidence" value="ECO:0007669"/>
    <property type="project" value="InterPro"/>
</dbReference>
<proteinExistence type="predicted"/>
<protein>
    <submittedName>
        <fullName evidence="5">Non-ribosomal peptide synthetase</fullName>
    </submittedName>
</protein>
<dbReference type="CDD" id="cd19531">
    <property type="entry name" value="LCL_NRPS-like"/>
    <property type="match status" value="1"/>
</dbReference>
<sequence>QVAALWADILGVERVGLADHFFERGGHSLLAMQVISRLRNVLGREVALRSLFEHPRLQGFVAALSTESGMPLAPPLVAVERGQPLPLSYAQERQWFLWQLDPHSAAYHVPSALRLKGRLDPVALQRSFDALVARHESLRTHLKPEDGRVVQVIGAPASVEIAQVDVDASALRSQVEAYIAQPFDLTQGPLMRVWLLRVAADDHVLVLVQHHIISDGGSMQVMVDELVQLYAAFSQGEEPQLPALPIQYADYAVWQRQWMEAGEKARQLAYWRDLLGGEQPVLELPLDHARPSQQSHRGASLDIRVPAARVTALRALAQREDVTLFMLLLASFQALLHRYSGQRDIRVGVPIANRN</sequence>
<dbReference type="InterPro" id="IPR009081">
    <property type="entry name" value="PP-bd_ACP"/>
</dbReference>
<evidence type="ECO:0000313" key="6">
    <source>
        <dbReference type="Proteomes" id="UP000323909"/>
    </source>
</evidence>
<feature type="domain" description="Carrier" evidence="4">
    <location>
        <begin position="1"/>
        <end position="68"/>
    </location>
</feature>
<keyword evidence="3" id="KW-0597">Phosphoprotein</keyword>
<evidence type="ECO:0000256" key="3">
    <source>
        <dbReference type="ARBA" id="ARBA00022553"/>
    </source>
</evidence>
<dbReference type="AlphaFoldDB" id="A0A5M8E5R9"/>
<evidence type="ECO:0000259" key="4">
    <source>
        <dbReference type="PROSITE" id="PS50075"/>
    </source>
</evidence>
<dbReference type="PROSITE" id="PS50075">
    <property type="entry name" value="CARRIER"/>
    <property type="match status" value="1"/>
</dbReference>
<comment type="cofactor">
    <cofactor evidence="1">
        <name>pantetheine 4'-phosphate</name>
        <dbReference type="ChEBI" id="CHEBI:47942"/>
    </cofactor>
</comment>
<dbReference type="Gene3D" id="3.30.559.10">
    <property type="entry name" value="Chloramphenicol acetyltransferase-like domain"/>
    <property type="match status" value="1"/>
</dbReference>
<dbReference type="Proteomes" id="UP000323909">
    <property type="component" value="Unassembled WGS sequence"/>
</dbReference>
<dbReference type="FunFam" id="3.30.559.10:FF:000012">
    <property type="entry name" value="Non-ribosomal peptide synthetase"/>
    <property type="match status" value="1"/>
</dbReference>
<dbReference type="SUPFAM" id="SSF47336">
    <property type="entry name" value="ACP-like"/>
    <property type="match status" value="1"/>
</dbReference>
<feature type="non-terminal residue" evidence="5">
    <location>
        <position position="1"/>
    </location>
</feature>